<proteinExistence type="predicted"/>
<evidence type="ECO:0000256" key="1">
    <source>
        <dbReference type="SAM" id="MobiDB-lite"/>
    </source>
</evidence>
<reference evidence="2" key="1">
    <citation type="submission" date="2021-01" db="EMBL/GenBank/DDBJ databases">
        <authorList>
            <person name="Corre E."/>
            <person name="Pelletier E."/>
            <person name="Niang G."/>
            <person name="Scheremetjew M."/>
            <person name="Finn R."/>
            <person name="Kale V."/>
            <person name="Holt S."/>
            <person name="Cochrane G."/>
            <person name="Meng A."/>
            <person name="Brown T."/>
            <person name="Cohen L."/>
        </authorList>
    </citation>
    <scope>NUCLEOTIDE SEQUENCE</scope>
    <source>
        <strain evidence="2">MM31A-1</strain>
    </source>
</reference>
<organism evidence="2">
    <name type="scientific">Chaetoceros debilis</name>
    <dbReference type="NCBI Taxonomy" id="122233"/>
    <lineage>
        <taxon>Eukaryota</taxon>
        <taxon>Sar</taxon>
        <taxon>Stramenopiles</taxon>
        <taxon>Ochrophyta</taxon>
        <taxon>Bacillariophyta</taxon>
        <taxon>Coscinodiscophyceae</taxon>
        <taxon>Chaetocerotophycidae</taxon>
        <taxon>Chaetocerotales</taxon>
        <taxon>Chaetocerotaceae</taxon>
        <taxon>Chaetoceros</taxon>
    </lineage>
</organism>
<sequence length="244" mass="27520">MAPQINIEVYTKEFSPNGSITAKNAKEIFFLTVKDLKYVDFVRPSCMMSGSSKFFNIHEIKRISIRKFGSVQALIEKATALNQRRANKVRRDREKREEEHRRRVEAAAAAERFRVAEIERKKRERLEKKRQAEQQAQDAASWRALVVGMQGSGMAVNAESLCRILEDVQTWKKRKADLQIQVQPESSAMGLGLGTEVSPPKRVKNEGALADTTVTPDPQVIQKTHPHPFVASDSEDSSASIDLT</sequence>
<gene>
    <name evidence="2" type="ORF">CDEB00056_LOCUS1957</name>
</gene>
<protein>
    <submittedName>
        <fullName evidence="2">Uncharacterized protein</fullName>
    </submittedName>
</protein>
<dbReference type="EMBL" id="HBIO01002812">
    <property type="protein sequence ID" value="CAE0457116.1"/>
    <property type="molecule type" value="Transcribed_RNA"/>
</dbReference>
<name>A0A7S3PVV1_9STRA</name>
<dbReference type="AlphaFoldDB" id="A0A7S3PVV1"/>
<evidence type="ECO:0000313" key="2">
    <source>
        <dbReference type="EMBL" id="CAE0457116.1"/>
    </source>
</evidence>
<accession>A0A7S3PVV1</accession>
<feature type="region of interest" description="Disordered" evidence="1">
    <location>
        <begin position="190"/>
        <end position="244"/>
    </location>
</feature>